<evidence type="ECO:0000313" key="2">
    <source>
        <dbReference type="EMBL" id="PHP68163.1"/>
    </source>
</evidence>
<keyword evidence="1" id="KW-1133">Transmembrane helix</keyword>
<organism evidence="2 3">
    <name type="scientific">Zhengella mangrovi</name>
    <dbReference type="NCBI Taxonomy" id="1982044"/>
    <lineage>
        <taxon>Bacteria</taxon>
        <taxon>Pseudomonadati</taxon>
        <taxon>Pseudomonadota</taxon>
        <taxon>Alphaproteobacteria</taxon>
        <taxon>Hyphomicrobiales</taxon>
        <taxon>Notoacmeibacteraceae</taxon>
        <taxon>Zhengella</taxon>
    </lineage>
</organism>
<keyword evidence="1" id="KW-0472">Membrane</keyword>
<sequence>MSREMKFVIRSTRNIFGLPISLQICSSFADYTITSVGLLVGLLFFAVELRYVCSLAVLFWLW</sequence>
<name>A0A2G1QRL3_9HYPH</name>
<evidence type="ECO:0000313" key="3">
    <source>
        <dbReference type="Proteomes" id="UP000221168"/>
    </source>
</evidence>
<dbReference type="AlphaFoldDB" id="A0A2G1QRL3"/>
<gene>
    <name evidence="2" type="ORF">CSC94_05800</name>
</gene>
<reference evidence="2 3" key="1">
    <citation type="submission" date="2017-10" db="EMBL/GenBank/DDBJ databases">
        <title>Sedimentibacterium mangrovi gen. nov., sp. nov., a novel member of family Phyllobacteriacea isolated from mangrove sediment.</title>
        <authorList>
            <person name="Liao H."/>
            <person name="Tian Y."/>
        </authorList>
    </citation>
    <scope>NUCLEOTIDE SEQUENCE [LARGE SCALE GENOMIC DNA]</scope>
    <source>
        <strain evidence="2 3">X9-2-2</strain>
    </source>
</reference>
<proteinExistence type="predicted"/>
<dbReference type="EMBL" id="PDVP01000002">
    <property type="protein sequence ID" value="PHP68163.1"/>
    <property type="molecule type" value="Genomic_DNA"/>
</dbReference>
<dbReference type="Proteomes" id="UP000221168">
    <property type="component" value="Unassembled WGS sequence"/>
</dbReference>
<feature type="transmembrane region" description="Helical" evidence="1">
    <location>
        <begin position="39"/>
        <end position="61"/>
    </location>
</feature>
<keyword evidence="3" id="KW-1185">Reference proteome</keyword>
<accession>A0A2G1QRL3</accession>
<evidence type="ECO:0000256" key="1">
    <source>
        <dbReference type="SAM" id="Phobius"/>
    </source>
</evidence>
<keyword evidence="1" id="KW-0812">Transmembrane</keyword>
<comment type="caution">
    <text evidence="2">The sequence shown here is derived from an EMBL/GenBank/DDBJ whole genome shotgun (WGS) entry which is preliminary data.</text>
</comment>
<protein>
    <submittedName>
        <fullName evidence="2">Uncharacterized protein</fullName>
    </submittedName>
</protein>